<sequence>MKKGRTRITNWKKAAQEVRKISSRGKSIAAVAIVAAAVIGAVAYLGTGTSEVRGVSAAEVKETALGSMENVDTVKMDMTTRTETHGEPHERATHMRGDIDRKRREMKATIWTSGTSENMEHRIYLIENTVYMNLGSVRPGMPWVKSEGQTWRTKSRFGMQKEFLERAEVERLADENVDGEKCRVLKLKPTEAYWDYVENMFKRATMAFGWTPFPIPLVLALENAHGAVENLRGALENMSMKGWYSKRSGLPLKFQMRVDREKLTPGRSPPGSGTVTKEMTMRFHDFNEPVTIEFPEGVEDAVPMPALDNWGKESEVETHENARDWPTITITEPKKGLVTDDNEVTVSGTVTADVAENQNIDLTINGSSVAVESDGSFSTTVPLEKGTNYIMVTAQDRAGGITTKTRTVVRRRTAEARR</sequence>
<dbReference type="Proteomes" id="UP000070257">
    <property type="component" value="Unassembled WGS sequence"/>
</dbReference>
<accession>A0A656YWD4</accession>
<dbReference type="Gene3D" id="2.60.40.10">
    <property type="entry name" value="Immunoglobulins"/>
    <property type="match status" value="1"/>
</dbReference>
<keyword evidence="2" id="KW-1185">Reference proteome</keyword>
<dbReference type="Pfam" id="PF09136">
    <property type="entry name" value="Glucodextran_B"/>
    <property type="match status" value="1"/>
</dbReference>
<organism evidence="1 2">
    <name type="scientific">candidate division MSBL1 archaeon SCGC-AAA259J03</name>
    <dbReference type="NCBI Taxonomy" id="1698269"/>
    <lineage>
        <taxon>Archaea</taxon>
        <taxon>Methanobacteriati</taxon>
        <taxon>Methanobacteriota</taxon>
        <taxon>candidate division MSBL1</taxon>
    </lineage>
</organism>
<dbReference type="InterPro" id="IPR013783">
    <property type="entry name" value="Ig-like_fold"/>
</dbReference>
<name>A0A656YWD4_9EURY</name>
<evidence type="ECO:0008006" key="3">
    <source>
        <dbReference type="Google" id="ProtNLM"/>
    </source>
</evidence>
<evidence type="ECO:0000313" key="2">
    <source>
        <dbReference type="Proteomes" id="UP000070257"/>
    </source>
</evidence>
<dbReference type="AlphaFoldDB" id="A0A656YWD4"/>
<evidence type="ECO:0000313" key="1">
    <source>
        <dbReference type="EMBL" id="KXA97930.1"/>
    </source>
</evidence>
<dbReference type="Gene3D" id="2.50.20.20">
    <property type="match status" value="1"/>
</dbReference>
<dbReference type="EMBL" id="LHXT01000037">
    <property type="protein sequence ID" value="KXA97930.1"/>
    <property type="molecule type" value="Genomic_DNA"/>
</dbReference>
<proteinExistence type="predicted"/>
<reference evidence="1 2" key="1">
    <citation type="journal article" date="2016" name="Sci. Rep.">
        <title>Metabolic traits of an uncultured archaeal lineage -MSBL1- from brine pools of the Red Sea.</title>
        <authorList>
            <person name="Mwirichia R."/>
            <person name="Alam I."/>
            <person name="Rashid M."/>
            <person name="Vinu M."/>
            <person name="Ba-Alawi W."/>
            <person name="Anthony Kamau A."/>
            <person name="Kamanda Ngugi D."/>
            <person name="Goker M."/>
            <person name="Klenk H.P."/>
            <person name="Bajic V."/>
            <person name="Stingl U."/>
        </authorList>
    </citation>
    <scope>NUCLEOTIDE SEQUENCE [LARGE SCALE GENOMIC DNA]</scope>
    <source>
        <strain evidence="1">SCGC-AAA259J03</strain>
    </source>
</reference>
<gene>
    <name evidence="1" type="ORF">AKJ39_02800</name>
</gene>
<comment type="caution">
    <text evidence="1">The sequence shown here is derived from an EMBL/GenBank/DDBJ whole genome shotgun (WGS) entry which is preliminary data.</text>
</comment>
<protein>
    <recommendedName>
        <fullName evidence="3">Bacterial Ig-like domain-containing protein</fullName>
    </recommendedName>
</protein>